<reference evidence="8" key="1">
    <citation type="journal article" date="2016" name="Nat. Commun.">
        <title>The Gonium pectorale genome demonstrates co-option of cell cycle regulation during the evolution of multicellularity.</title>
        <authorList>
            <person name="Hanschen E.R."/>
            <person name="Marriage T.N."/>
            <person name="Ferris P.J."/>
            <person name="Hamaji T."/>
            <person name="Toyoda A."/>
            <person name="Fujiyama A."/>
            <person name="Neme R."/>
            <person name="Noguchi H."/>
            <person name="Minakuchi Y."/>
            <person name="Suzuki M."/>
            <person name="Kawai-Toyooka H."/>
            <person name="Smith D.R."/>
            <person name="Sparks H."/>
            <person name="Anderson J."/>
            <person name="Bakaric R."/>
            <person name="Luria V."/>
            <person name="Karger A."/>
            <person name="Kirschner M.W."/>
            <person name="Durand P.M."/>
            <person name="Michod R.E."/>
            <person name="Nozaki H."/>
            <person name="Olson B.J."/>
        </authorList>
    </citation>
    <scope>NUCLEOTIDE SEQUENCE [LARGE SCALE GENOMIC DNA]</scope>
    <source>
        <strain evidence="8">NIES-2863</strain>
    </source>
</reference>
<evidence type="ECO:0000256" key="1">
    <source>
        <dbReference type="ARBA" id="ARBA00022723"/>
    </source>
</evidence>
<keyword evidence="8" id="KW-1185">Reference proteome</keyword>
<name>A0A150G1V1_GONPE</name>
<dbReference type="AlphaFoldDB" id="A0A150G1V1"/>
<feature type="domain" description="MYND-type" evidence="6">
    <location>
        <begin position="846"/>
        <end position="904"/>
    </location>
</feature>
<dbReference type="Pfam" id="PF01753">
    <property type="entry name" value="zf-MYND"/>
    <property type="match status" value="1"/>
</dbReference>
<evidence type="ECO:0000256" key="5">
    <source>
        <dbReference type="SAM" id="MobiDB-lite"/>
    </source>
</evidence>
<organism evidence="7 8">
    <name type="scientific">Gonium pectorale</name>
    <name type="common">Green alga</name>
    <dbReference type="NCBI Taxonomy" id="33097"/>
    <lineage>
        <taxon>Eukaryota</taxon>
        <taxon>Viridiplantae</taxon>
        <taxon>Chlorophyta</taxon>
        <taxon>core chlorophytes</taxon>
        <taxon>Chlorophyceae</taxon>
        <taxon>CS clade</taxon>
        <taxon>Chlamydomonadales</taxon>
        <taxon>Volvocaceae</taxon>
        <taxon>Gonium</taxon>
    </lineage>
</organism>
<dbReference type="GO" id="GO:0008270">
    <property type="term" value="F:zinc ion binding"/>
    <property type="evidence" value="ECO:0007669"/>
    <property type="project" value="UniProtKB-KW"/>
</dbReference>
<dbReference type="Proteomes" id="UP000075714">
    <property type="component" value="Unassembled WGS sequence"/>
</dbReference>
<dbReference type="EMBL" id="LSYV01000090">
    <property type="protein sequence ID" value="KXZ43475.1"/>
    <property type="molecule type" value="Genomic_DNA"/>
</dbReference>
<sequence length="917" mass="93246">MFMPILAGTDAAARILTQLSDDSLVQALTDAARLVHRVAWKCPPPIPEGDSSPAVGVEKRSARPKGTSKKPSATVVIITCSKQAHNGISYGSLILSHVASAAMAIVRGTLLPAHVAGLPRVLASLQRTQLLDDLCGAMLRAPTLPAAEPGADELEPIIVCYVNSLGVLCQILYELCKRAYGGSGAPISAAVARVLAAPEVQRLLLAATMRAAELFESDYNADSATGGAGAEAAGLPAGRNGASSSNSVCSQLPSASLGPCGGWLLFEQPFVERFSRKAAREEMPGRWELVRCAVSTWVSFELCGQPGAPPADVLVPLMVRLARALVRTPPARQQPGAYDYGLARVVEIAPMFVNLLIPTVAPGWAMELVTAMYEVLAWGLSAIAHGLAASAGPPDEWAVLASLLDRLSGLLQHPSHGWAALSRDQRDALAQRLAGAQLLRTLDTLLRVSAVTGDPALSSQVVGPVLRIAETLTVPLLCESMRPHHPAAGASSLRVLPPPVPVTDPWDGPHDLGWLVTAAKLVSGHGQVASLGGGGGPCPALSTACFRALRSALQSVALGPAGLPVLLSELSAPGAGPDGNNAGPKAEAMLEALALTARALFASSHQVCSADGPGLGASSSVSAAALLQSAAANVTCLRSAARLLPADALLGAGPLLPLGSTAMVLRDLAAKGGGTAPESVTTTARRLAQSVITALVELAAEPILEPHVRAALAAGNQPSSMTASKLGTVVLTWLPSLPGAPAAFGAGEVAAAVAVFSPRSAKQLARLRAAAEEGLATAAAGAEESGSNSAGGTAEGSAGAAVGLRSPLLAAARELLQAAVDPAADPAVAALEQMDRRWLALLRPGCRLCPPAALRVCGNPACANLTGKCEAALKLRLCAGCKGPRYCGKECQGQHWASGHKAECAALAVSAAAGPSK</sequence>
<keyword evidence="1" id="KW-0479">Metal-binding</keyword>
<evidence type="ECO:0000259" key="6">
    <source>
        <dbReference type="PROSITE" id="PS50865"/>
    </source>
</evidence>
<keyword evidence="3" id="KW-0862">Zinc</keyword>
<comment type="caution">
    <text evidence="7">The sequence shown here is derived from an EMBL/GenBank/DDBJ whole genome shotgun (WGS) entry which is preliminary data.</text>
</comment>
<protein>
    <recommendedName>
        <fullName evidence="6">MYND-type domain-containing protein</fullName>
    </recommendedName>
</protein>
<gene>
    <name evidence="7" type="ORF">GPECTOR_89g495</name>
</gene>
<accession>A0A150G1V1</accession>
<evidence type="ECO:0000256" key="4">
    <source>
        <dbReference type="PROSITE-ProRule" id="PRU00134"/>
    </source>
</evidence>
<evidence type="ECO:0000313" key="8">
    <source>
        <dbReference type="Proteomes" id="UP000075714"/>
    </source>
</evidence>
<dbReference type="InterPro" id="IPR002893">
    <property type="entry name" value="Znf_MYND"/>
</dbReference>
<dbReference type="PROSITE" id="PS01360">
    <property type="entry name" value="ZF_MYND_1"/>
    <property type="match status" value="1"/>
</dbReference>
<feature type="region of interest" description="Disordered" evidence="5">
    <location>
        <begin position="49"/>
        <end position="69"/>
    </location>
</feature>
<dbReference type="SUPFAM" id="SSF144232">
    <property type="entry name" value="HIT/MYND zinc finger-like"/>
    <property type="match status" value="1"/>
</dbReference>
<dbReference type="PROSITE" id="PS50865">
    <property type="entry name" value="ZF_MYND_2"/>
    <property type="match status" value="1"/>
</dbReference>
<evidence type="ECO:0000256" key="3">
    <source>
        <dbReference type="ARBA" id="ARBA00022833"/>
    </source>
</evidence>
<evidence type="ECO:0000313" key="7">
    <source>
        <dbReference type="EMBL" id="KXZ43475.1"/>
    </source>
</evidence>
<keyword evidence="2 4" id="KW-0863">Zinc-finger</keyword>
<evidence type="ECO:0000256" key="2">
    <source>
        <dbReference type="ARBA" id="ARBA00022771"/>
    </source>
</evidence>
<dbReference type="STRING" id="33097.A0A150G1V1"/>
<dbReference type="Gene3D" id="6.10.140.2220">
    <property type="match status" value="1"/>
</dbReference>
<proteinExistence type="predicted"/>